<comment type="subcellular location">
    <subcellularLocation>
        <location evidence="1">Cell membrane</location>
        <topology evidence="1">Multi-pass membrane protein</topology>
    </subcellularLocation>
</comment>
<dbReference type="Gene3D" id="1.20.1250.20">
    <property type="entry name" value="MFS general substrate transporter like domains"/>
    <property type="match status" value="1"/>
</dbReference>
<accession>A0A2N5M6S4</accession>
<dbReference type="OrthoDB" id="7055052at2"/>
<dbReference type="Pfam" id="PF07690">
    <property type="entry name" value="MFS_1"/>
    <property type="match status" value="1"/>
</dbReference>
<dbReference type="CDD" id="cd06173">
    <property type="entry name" value="MFS_MefA_like"/>
    <property type="match status" value="1"/>
</dbReference>
<dbReference type="PANTHER" id="PTHR43266:SF2">
    <property type="entry name" value="MAJOR FACILITATOR SUPERFAMILY (MFS) PROFILE DOMAIN-CONTAINING PROTEIN"/>
    <property type="match status" value="1"/>
</dbReference>
<dbReference type="GO" id="GO:0022857">
    <property type="term" value="F:transmembrane transporter activity"/>
    <property type="evidence" value="ECO:0007669"/>
    <property type="project" value="InterPro"/>
</dbReference>
<sequence>MWLSQVISELADGLQYLLILFLISKLTDNPLVISFVLLARVLPGTLLSAFIGPFIDKYSKKRIMVISDLYRAGIILIVILFSQSIAGLLILVFLGGRWIFFEPARTSSLPKILDKKRMPEAIGLSQSTMQAMMLVGPAICGILLSVLHYHVIFLITAGCYVLSACFITQLKLIGNSPRENDVENRFSLN</sequence>
<evidence type="ECO:0000256" key="6">
    <source>
        <dbReference type="ARBA" id="ARBA00023136"/>
    </source>
</evidence>
<keyword evidence="4 7" id="KW-0812">Transmembrane</keyword>
<keyword evidence="3" id="KW-1003">Cell membrane</keyword>
<evidence type="ECO:0000256" key="4">
    <source>
        <dbReference type="ARBA" id="ARBA00022692"/>
    </source>
</evidence>
<evidence type="ECO:0000259" key="8">
    <source>
        <dbReference type="PROSITE" id="PS50850"/>
    </source>
</evidence>
<evidence type="ECO:0000256" key="3">
    <source>
        <dbReference type="ARBA" id="ARBA00022475"/>
    </source>
</evidence>
<comment type="caution">
    <text evidence="9">The sequence shown here is derived from an EMBL/GenBank/DDBJ whole genome shotgun (WGS) entry which is preliminary data.</text>
</comment>
<dbReference type="EMBL" id="PGUY01000029">
    <property type="protein sequence ID" value="PLT30032.1"/>
    <property type="molecule type" value="Genomic_DNA"/>
</dbReference>
<dbReference type="Proteomes" id="UP000234748">
    <property type="component" value="Unassembled WGS sequence"/>
</dbReference>
<feature type="transmembrane region" description="Helical" evidence="7">
    <location>
        <begin position="121"/>
        <end position="144"/>
    </location>
</feature>
<feature type="transmembrane region" description="Helical" evidence="7">
    <location>
        <begin position="31"/>
        <end position="55"/>
    </location>
</feature>
<feature type="transmembrane region" description="Helical" evidence="7">
    <location>
        <begin position="150"/>
        <end position="170"/>
    </location>
</feature>
<dbReference type="InterPro" id="IPR011701">
    <property type="entry name" value="MFS"/>
</dbReference>
<keyword evidence="6 7" id="KW-0472">Membrane</keyword>
<evidence type="ECO:0000256" key="7">
    <source>
        <dbReference type="SAM" id="Phobius"/>
    </source>
</evidence>
<keyword evidence="10" id="KW-1185">Reference proteome</keyword>
<gene>
    <name evidence="9" type="ORF">CUU66_09795</name>
</gene>
<keyword evidence="2" id="KW-0813">Transport</keyword>
<evidence type="ECO:0000313" key="10">
    <source>
        <dbReference type="Proteomes" id="UP000234748"/>
    </source>
</evidence>
<dbReference type="AlphaFoldDB" id="A0A2N5M6S4"/>
<evidence type="ECO:0000256" key="1">
    <source>
        <dbReference type="ARBA" id="ARBA00004651"/>
    </source>
</evidence>
<dbReference type="PROSITE" id="PS50850">
    <property type="entry name" value="MFS"/>
    <property type="match status" value="1"/>
</dbReference>
<proteinExistence type="predicted"/>
<feature type="transmembrane region" description="Helical" evidence="7">
    <location>
        <begin position="75"/>
        <end position="100"/>
    </location>
</feature>
<organism evidence="9 10">
    <name type="scientific">Peribacillus deserti</name>
    <dbReference type="NCBI Taxonomy" id="673318"/>
    <lineage>
        <taxon>Bacteria</taxon>
        <taxon>Bacillati</taxon>
        <taxon>Bacillota</taxon>
        <taxon>Bacilli</taxon>
        <taxon>Bacillales</taxon>
        <taxon>Bacillaceae</taxon>
        <taxon>Peribacillus</taxon>
    </lineage>
</organism>
<reference evidence="9 10" key="1">
    <citation type="submission" date="2017-11" db="EMBL/GenBank/DDBJ databases">
        <title>Comparitive Functional Genomics of Dry Heat Resistant strains isolated from the Viking Spacecraft.</title>
        <authorList>
            <person name="Seuylemezian A."/>
            <person name="Cooper K."/>
            <person name="Vaishampayan P."/>
        </authorList>
    </citation>
    <scope>NUCLEOTIDE SEQUENCE [LARGE SCALE GENOMIC DNA]</scope>
    <source>
        <strain evidence="9 10">V1-29</strain>
    </source>
</reference>
<dbReference type="PANTHER" id="PTHR43266">
    <property type="entry name" value="MACROLIDE-EFFLUX PROTEIN"/>
    <property type="match status" value="1"/>
</dbReference>
<feature type="domain" description="Major facilitator superfamily (MFS) profile" evidence="8">
    <location>
        <begin position="1"/>
        <end position="189"/>
    </location>
</feature>
<evidence type="ECO:0000313" key="9">
    <source>
        <dbReference type="EMBL" id="PLT30032.1"/>
    </source>
</evidence>
<dbReference type="GO" id="GO:0005886">
    <property type="term" value="C:plasma membrane"/>
    <property type="evidence" value="ECO:0007669"/>
    <property type="project" value="UniProtKB-SubCell"/>
</dbReference>
<dbReference type="SUPFAM" id="SSF103473">
    <property type="entry name" value="MFS general substrate transporter"/>
    <property type="match status" value="1"/>
</dbReference>
<name>A0A2N5M6S4_9BACI</name>
<dbReference type="InterPro" id="IPR036259">
    <property type="entry name" value="MFS_trans_sf"/>
</dbReference>
<dbReference type="InterPro" id="IPR020846">
    <property type="entry name" value="MFS_dom"/>
</dbReference>
<evidence type="ECO:0000256" key="2">
    <source>
        <dbReference type="ARBA" id="ARBA00022448"/>
    </source>
</evidence>
<evidence type="ECO:0000256" key="5">
    <source>
        <dbReference type="ARBA" id="ARBA00022989"/>
    </source>
</evidence>
<protein>
    <recommendedName>
        <fullName evidence="8">Major facilitator superfamily (MFS) profile domain-containing protein</fullName>
    </recommendedName>
</protein>
<keyword evidence="5 7" id="KW-1133">Transmembrane helix</keyword>